<dbReference type="InterPro" id="IPR007345">
    <property type="entry name" value="Polysacch_pyruvyl_Trfase"/>
</dbReference>
<organism evidence="2 3">
    <name type="scientific">Croceibacterium mercuriale</name>
    <dbReference type="NCBI Taxonomy" id="1572751"/>
    <lineage>
        <taxon>Bacteria</taxon>
        <taxon>Pseudomonadati</taxon>
        <taxon>Pseudomonadota</taxon>
        <taxon>Alphaproteobacteria</taxon>
        <taxon>Sphingomonadales</taxon>
        <taxon>Erythrobacteraceae</taxon>
        <taxon>Croceibacterium</taxon>
    </lineage>
</organism>
<accession>A0A0B2C4A0</accession>
<dbReference type="AlphaFoldDB" id="A0A0B2C4A0"/>
<dbReference type="Proteomes" id="UP000030988">
    <property type="component" value="Unassembled WGS sequence"/>
</dbReference>
<reference evidence="2 3" key="1">
    <citation type="submission" date="2014-11" db="EMBL/GenBank/DDBJ databases">
        <title>Draft genome sequence of Kirrobacter mercurialis.</title>
        <authorList>
            <person name="Coil D.A."/>
            <person name="Eisen J.A."/>
        </authorList>
    </citation>
    <scope>NUCLEOTIDE SEQUENCE [LARGE SCALE GENOMIC DNA]</scope>
    <source>
        <strain evidence="2 3">Coronado</strain>
    </source>
</reference>
<name>A0A0B2C4A0_9SPHN</name>
<proteinExistence type="predicted"/>
<sequence length="355" mass="39312">MPGRAGDGVVGVLTFHRCINYGSYWQARSLVEGLRVGGHQAVLLDHQSEEVRRREWRCAFQPLLPHRSPRSDLSAYGRKARKLLEAVDRLPLSAPFELEQPHTMPRVDTAVIGSDEVWNLHHPWYGGSRPFYGEGLRAGRVMSYAASFGNYDAANGLGPDWAERLGALDAISVRDHNAQALVRDAIGLEAPLVLDPVLQFPVARLERAMDSFILVYGHNFPDWYARAVRAHADARGQRLVSIGYRNDWAHEQWLDASPQEFAEAMAATSALATNFFHGCVFALLNGRPFACVASSYRANKLRDLMEVAGTGDRRVEEHAAERVGTLLETPLAPAVTDRLSDMRVQSSAFLATVLG</sequence>
<evidence type="ECO:0000313" key="2">
    <source>
        <dbReference type="EMBL" id="KHL26801.1"/>
    </source>
</evidence>
<evidence type="ECO:0000259" key="1">
    <source>
        <dbReference type="Pfam" id="PF04230"/>
    </source>
</evidence>
<keyword evidence="3" id="KW-1185">Reference proteome</keyword>
<dbReference type="STRING" id="1572751.PK98_06385"/>
<evidence type="ECO:0000313" key="3">
    <source>
        <dbReference type="Proteomes" id="UP000030988"/>
    </source>
</evidence>
<dbReference type="EMBL" id="JTDN01000001">
    <property type="protein sequence ID" value="KHL26801.1"/>
    <property type="molecule type" value="Genomic_DNA"/>
</dbReference>
<dbReference type="Pfam" id="PF04230">
    <property type="entry name" value="PS_pyruv_trans"/>
    <property type="match status" value="1"/>
</dbReference>
<feature type="domain" description="Polysaccharide pyruvyl transferase" evidence="1">
    <location>
        <begin position="20"/>
        <end position="295"/>
    </location>
</feature>
<comment type="caution">
    <text evidence="2">The sequence shown here is derived from an EMBL/GenBank/DDBJ whole genome shotgun (WGS) entry which is preliminary data.</text>
</comment>
<protein>
    <submittedName>
        <fullName evidence="2">Polysaccharide pyruvyl transferase</fullName>
    </submittedName>
</protein>
<dbReference type="GO" id="GO:0016740">
    <property type="term" value="F:transferase activity"/>
    <property type="evidence" value="ECO:0007669"/>
    <property type="project" value="UniProtKB-KW"/>
</dbReference>
<gene>
    <name evidence="2" type="ORF">PK98_06385</name>
</gene>
<keyword evidence="2" id="KW-0808">Transferase</keyword>